<dbReference type="InterPro" id="IPR048147">
    <property type="entry name" value="CBO0543-like"/>
</dbReference>
<dbReference type="Proteomes" id="UP000281915">
    <property type="component" value="Unassembled WGS sequence"/>
</dbReference>
<sequence>MIFASWLGTYLDLILVNKQLYSFPVRLFPGVFDIHVLFTLLVLPVVTAICLSLLQRLHTWPRWFAILLFGIIAAYAEQVSESLGWFVHSSEWRHVYSFFGYSLFLWLVWRFHQKFS</sequence>
<evidence type="ECO:0008006" key="4">
    <source>
        <dbReference type="Google" id="ProtNLM"/>
    </source>
</evidence>
<dbReference type="NCBIfam" id="NF041644">
    <property type="entry name" value="CBO0543_fam"/>
    <property type="match status" value="1"/>
</dbReference>
<feature type="transmembrane region" description="Helical" evidence="1">
    <location>
        <begin position="34"/>
        <end position="54"/>
    </location>
</feature>
<dbReference type="AlphaFoldDB" id="A0A3M8CNX4"/>
<organism evidence="2 3">
    <name type="scientific">Brevibacillus panacihumi</name>
    <dbReference type="NCBI Taxonomy" id="497735"/>
    <lineage>
        <taxon>Bacteria</taxon>
        <taxon>Bacillati</taxon>
        <taxon>Bacillota</taxon>
        <taxon>Bacilli</taxon>
        <taxon>Bacillales</taxon>
        <taxon>Paenibacillaceae</taxon>
        <taxon>Brevibacillus</taxon>
    </lineage>
</organism>
<accession>A0A3M8CNX4</accession>
<name>A0A3M8CNX4_9BACL</name>
<keyword evidence="1" id="KW-0812">Transmembrane</keyword>
<keyword evidence="1" id="KW-1133">Transmembrane helix</keyword>
<dbReference type="EMBL" id="RHHT01000031">
    <property type="protein sequence ID" value="RNB77452.1"/>
    <property type="molecule type" value="Genomic_DNA"/>
</dbReference>
<evidence type="ECO:0000313" key="2">
    <source>
        <dbReference type="EMBL" id="RNB77452.1"/>
    </source>
</evidence>
<feature type="transmembrane region" description="Helical" evidence="1">
    <location>
        <begin position="92"/>
        <end position="109"/>
    </location>
</feature>
<comment type="caution">
    <text evidence="2">The sequence shown here is derived from an EMBL/GenBank/DDBJ whole genome shotgun (WGS) entry which is preliminary data.</text>
</comment>
<keyword evidence="1" id="KW-0472">Membrane</keyword>
<evidence type="ECO:0000256" key="1">
    <source>
        <dbReference type="SAM" id="Phobius"/>
    </source>
</evidence>
<gene>
    <name evidence="2" type="ORF">EDM58_15875</name>
</gene>
<proteinExistence type="predicted"/>
<evidence type="ECO:0000313" key="3">
    <source>
        <dbReference type="Proteomes" id="UP000281915"/>
    </source>
</evidence>
<feature type="transmembrane region" description="Helical" evidence="1">
    <location>
        <begin position="63"/>
        <end position="80"/>
    </location>
</feature>
<reference evidence="2 3" key="1">
    <citation type="submission" date="2018-10" db="EMBL/GenBank/DDBJ databases">
        <title>Phylogenomics of Brevibacillus.</title>
        <authorList>
            <person name="Dunlap C."/>
        </authorList>
    </citation>
    <scope>NUCLEOTIDE SEQUENCE [LARGE SCALE GENOMIC DNA]</scope>
    <source>
        <strain evidence="2 3">JCM 15085</strain>
    </source>
</reference>
<protein>
    <recommendedName>
        <fullName evidence="4">Group-specific protein</fullName>
    </recommendedName>
</protein>